<dbReference type="EMBL" id="LAZR01024106">
    <property type="protein sequence ID" value="KKL76249.1"/>
    <property type="molecule type" value="Genomic_DNA"/>
</dbReference>
<comment type="caution">
    <text evidence="2">The sequence shown here is derived from an EMBL/GenBank/DDBJ whole genome shotgun (WGS) entry which is preliminary data.</text>
</comment>
<organism evidence="2">
    <name type="scientific">marine sediment metagenome</name>
    <dbReference type="NCBI Taxonomy" id="412755"/>
    <lineage>
        <taxon>unclassified sequences</taxon>
        <taxon>metagenomes</taxon>
        <taxon>ecological metagenomes</taxon>
    </lineage>
</organism>
<accession>A0A0F9EQF5</accession>
<dbReference type="Pfam" id="PF26551">
    <property type="entry name" value="DUF8180"/>
    <property type="match status" value="1"/>
</dbReference>
<gene>
    <name evidence="2" type="ORF">LCGC14_2046770</name>
</gene>
<name>A0A0F9EQF5_9ZZZZ</name>
<evidence type="ECO:0000259" key="1">
    <source>
        <dbReference type="Pfam" id="PF26551"/>
    </source>
</evidence>
<proteinExistence type="predicted"/>
<dbReference type="AlphaFoldDB" id="A0A0F9EQF5"/>
<reference evidence="2" key="1">
    <citation type="journal article" date="2015" name="Nature">
        <title>Complex archaea that bridge the gap between prokaryotes and eukaryotes.</title>
        <authorList>
            <person name="Spang A."/>
            <person name="Saw J.H."/>
            <person name="Jorgensen S.L."/>
            <person name="Zaremba-Niedzwiedzka K."/>
            <person name="Martijn J."/>
            <person name="Lind A.E."/>
            <person name="van Eijk R."/>
            <person name="Schleper C."/>
            <person name="Guy L."/>
            <person name="Ettema T.J."/>
        </authorList>
    </citation>
    <scope>NUCLEOTIDE SEQUENCE</scope>
</reference>
<dbReference type="InterPro" id="IPR058493">
    <property type="entry name" value="DUF8180"/>
</dbReference>
<feature type="domain" description="DUF8180" evidence="1">
    <location>
        <begin position="23"/>
        <end position="79"/>
    </location>
</feature>
<sequence>MTHHHHPPDHREIESILSFDEKLSKLLKHWLKHNESHAETYRDWAIKAKENEMPEAGALIEDAADMTRLINEKFEKAIHFIKHNQKEQ</sequence>
<protein>
    <recommendedName>
        <fullName evidence="1">DUF8180 domain-containing protein</fullName>
    </recommendedName>
</protein>
<evidence type="ECO:0000313" key="2">
    <source>
        <dbReference type="EMBL" id="KKL76249.1"/>
    </source>
</evidence>